<dbReference type="InterPro" id="IPR002725">
    <property type="entry name" value="YgjP-like_metallopeptidase"/>
</dbReference>
<accession>A0A9X2T6Y0</accession>
<evidence type="ECO:0000313" key="2">
    <source>
        <dbReference type="EMBL" id="MCS0495443.1"/>
    </source>
</evidence>
<evidence type="ECO:0000259" key="1">
    <source>
        <dbReference type="Pfam" id="PF01863"/>
    </source>
</evidence>
<name>A0A9X2T6Y0_9HYPH</name>
<dbReference type="AlphaFoldDB" id="A0A9X2T6Y0"/>
<comment type="caution">
    <text evidence="2">The sequence shown here is derived from an EMBL/GenBank/DDBJ whole genome shotgun (WGS) entry which is preliminary data.</text>
</comment>
<sequence length="254" mass="28831">MLFRARETARQKAPVHPEPSQVTLRLTTGEVAVTLKRNARARRYTLRVRAATRDVVLTMPERGSLREALDFARRHVGWIEVRLARLPEVVAFVEGAVIPVRGVPHRIVHRPEARGTVWTGGEEEPVLHVAGNVAHVPRRVADFLKREARRDLVEASHRHARALGVSISRVTLRDTASRWGSCSANGALSYSWRLILAPAFVLDYLAAHEVAHRREMNHGPRFWALVDRLFPERHAAERWLKKHGAELHRYGTGE</sequence>
<dbReference type="Pfam" id="PF01863">
    <property type="entry name" value="YgjP-like"/>
    <property type="match status" value="1"/>
</dbReference>
<keyword evidence="3" id="KW-1185">Reference proteome</keyword>
<dbReference type="EMBL" id="JANTHZ010000003">
    <property type="protein sequence ID" value="MCS0495443.1"/>
    <property type="molecule type" value="Genomic_DNA"/>
</dbReference>
<dbReference type="PANTHER" id="PTHR30399:SF1">
    <property type="entry name" value="UTP PYROPHOSPHATASE"/>
    <property type="match status" value="1"/>
</dbReference>
<dbReference type="CDD" id="cd07344">
    <property type="entry name" value="M48_yhfN_like"/>
    <property type="match status" value="1"/>
</dbReference>
<feature type="domain" description="YgjP-like metallopeptidase" evidence="1">
    <location>
        <begin position="46"/>
        <end position="243"/>
    </location>
</feature>
<reference evidence="2" key="1">
    <citation type="submission" date="2022-08" db="EMBL/GenBank/DDBJ databases">
        <authorList>
            <person name="Li F."/>
        </authorList>
    </citation>
    <scope>NUCLEOTIDE SEQUENCE</scope>
    <source>
        <strain evidence="2">MQZ15Z-1</strain>
    </source>
</reference>
<proteinExistence type="predicted"/>
<organism evidence="2 3">
    <name type="scientific">Ancylobacter mangrovi</name>
    <dbReference type="NCBI Taxonomy" id="2972472"/>
    <lineage>
        <taxon>Bacteria</taxon>
        <taxon>Pseudomonadati</taxon>
        <taxon>Pseudomonadota</taxon>
        <taxon>Alphaproteobacteria</taxon>
        <taxon>Hyphomicrobiales</taxon>
        <taxon>Xanthobacteraceae</taxon>
        <taxon>Ancylobacter</taxon>
    </lineage>
</organism>
<dbReference type="Gene3D" id="3.30.2010.10">
    <property type="entry name" value="Metalloproteases ('zincins'), catalytic domain"/>
    <property type="match status" value="1"/>
</dbReference>
<dbReference type="PANTHER" id="PTHR30399">
    <property type="entry name" value="UNCHARACTERIZED PROTEIN YGJP"/>
    <property type="match status" value="1"/>
</dbReference>
<protein>
    <submittedName>
        <fullName evidence="2">M48 family metallopeptidase</fullName>
    </submittedName>
</protein>
<dbReference type="RefSeq" id="WP_258732556.1">
    <property type="nucleotide sequence ID" value="NZ_JANTHZ010000003.1"/>
</dbReference>
<gene>
    <name evidence="2" type="ORF">NVS89_10065</name>
</gene>
<dbReference type="Proteomes" id="UP001151088">
    <property type="component" value="Unassembled WGS sequence"/>
</dbReference>
<dbReference type="InterPro" id="IPR053136">
    <property type="entry name" value="UTP_pyrophosphatase-like"/>
</dbReference>
<evidence type="ECO:0000313" key="3">
    <source>
        <dbReference type="Proteomes" id="UP001151088"/>
    </source>
</evidence>